<dbReference type="PANTHER" id="PTHR37804:SF1">
    <property type="entry name" value="CDAA REGULATORY PROTEIN CDAR"/>
    <property type="match status" value="1"/>
</dbReference>
<sequence length="412" mass="45852">MDKFMDNKWFIRIVALFLALLLYISVSIENGNKEKDTRQKNENDVVQNMPVEVIYDQQNFVVTGVPETVDVTIDGPKGFVRTTKNLKNFTVYIDLTDAELGKQRVKLKLKDLSDKLTAKISPAYVTVTVQEKVTKEFRVDAEFNSNLLASGFEAETPSVEPKTVKITGAKDVIDQITYVKATVDSKRKISSTITRDAKVQVLDKSLNKLNVDVDPETVEVTVPVKIPSKTVPITVNPIGDEKEGIVINSITTIPKNIKIYGRSDVLKSIDALSVDVDISKYDKDTELDVPIKVPKGINKLEPEIVKVRISTSEKKEEKTFSNIKVSSTGLPDDYTMEFLSPKNGEVDLTVNGTTKSLKDISASSFDILMDLSGLSPGVHEVNLKVDRPKDITWELSKKKAKIRLTEKESGDI</sequence>
<dbReference type="Pfam" id="PF07949">
    <property type="entry name" value="YbbR"/>
    <property type="match status" value="3"/>
</dbReference>
<accession>A0A150KKI1</accession>
<dbReference type="InterPro" id="IPR053154">
    <property type="entry name" value="c-di-AMP_regulator"/>
</dbReference>
<evidence type="ECO:0000313" key="1">
    <source>
        <dbReference type="EMBL" id="KYC88488.1"/>
    </source>
</evidence>
<proteinExistence type="predicted"/>
<dbReference type="RefSeq" id="WP_066235734.1">
    <property type="nucleotide sequence ID" value="NZ_LQYN01000143.1"/>
</dbReference>
<gene>
    <name evidence="1" type="ORF">B4102_4020</name>
</gene>
<reference evidence="1 2" key="1">
    <citation type="submission" date="2016-01" db="EMBL/GenBank/DDBJ databases">
        <title>Genome Sequences of Twelve Sporeforming Bacillus Species Isolated from Foods.</title>
        <authorList>
            <person name="Berendsen E.M."/>
            <person name="Wells-Bennik M.H."/>
            <person name="Krawcyk A.O."/>
            <person name="De Jong A."/>
            <person name="Holsappel S."/>
            <person name="Eijlander R.T."/>
            <person name="Kuipers O.P."/>
        </authorList>
    </citation>
    <scope>NUCLEOTIDE SEQUENCE [LARGE SCALE GENOMIC DNA]</scope>
    <source>
        <strain evidence="1 2">B4102</strain>
    </source>
</reference>
<dbReference type="PATRIC" id="fig|46224.3.peg.1296"/>
<name>A0A150KKI1_9BACI</name>
<dbReference type="PANTHER" id="PTHR37804">
    <property type="entry name" value="CDAA REGULATORY PROTEIN CDAR"/>
    <property type="match status" value="1"/>
</dbReference>
<dbReference type="STRING" id="46224.B4102_4020"/>
<protein>
    <recommendedName>
        <fullName evidence="3">YbbR-like domain-containing protein</fullName>
    </recommendedName>
</protein>
<evidence type="ECO:0008006" key="3">
    <source>
        <dbReference type="Google" id="ProtNLM"/>
    </source>
</evidence>
<dbReference type="OrthoDB" id="2960905at2"/>
<dbReference type="AlphaFoldDB" id="A0A150KKI1"/>
<dbReference type="InterPro" id="IPR012505">
    <property type="entry name" value="YbbR"/>
</dbReference>
<dbReference type="Gene3D" id="2.170.120.30">
    <property type="match status" value="2"/>
</dbReference>
<comment type="caution">
    <text evidence="1">The sequence shown here is derived from an EMBL/GenBank/DDBJ whole genome shotgun (WGS) entry which is preliminary data.</text>
</comment>
<dbReference type="Proteomes" id="UP000075666">
    <property type="component" value="Unassembled WGS sequence"/>
</dbReference>
<evidence type="ECO:0000313" key="2">
    <source>
        <dbReference type="Proteomes" id="UP000075666"/>
    </source>
</evidence>
<organism evidence="1 2">
    <name type="scientific">Heyndrickxia sporothermodurans</name>
    <dbReference type="NCBI Taxonomy" id="46224"/>
    <lineage>
        <taxon>Bacteria</taxon>
        <taxon>Bacillati</taxon>
        <taxon>Bacillota</taxon>
        <taxon>Bacilli</taxon>
        <taxon>Bacillales</taxon>
        <taxon>Bacillaceae</taxon>
        <taxon>Heyndrickxia</taxon>
    </lineage>
</organism>
<keyword evidence="2" id="KW-1185">Reference proteome</keyword>
<dbReference type="EMBL" id="LQYN01000143">
    <property type="protein sequence ID" value="KYC88488.1"/>
    <property type="molecule type" value="Genomic_DNA"/>
</dbReference>
<dbReference type="Gene3D" id="2.170.120.40">
    <property type="entry name" value="YbbR-like domain"/>
    <property type="match status" value="2"/>
</dbReference>